<dbReference type="SUPFAM" id="SSF110857">
    <property type="entry name" value="Gamma-glutamyl cyclotransferase-like"/>
    <property type="match status" value="1"/>
</dbReference>
<feature type="region of interest" description="Disordered" evidence="4">
    <location>
        <begin position="148"/>
        <end position="176"/>
    </location>
</feature>
<dbReference type="HOGENOM" id="CLU_048475_6_0_6"/>
<keyword evidence="6" id="KW-1185">Reference proteome</keyword>
<dbReference type="GO" id="GO:0003839">
    <property type="term" value="F:gamma-glutamylcyclotransferase activity"/>
    <property type="evidence" value="ECO:0007669"/>
    <property type="project" value="InterPro"/>
</dbReference>
<dbReference type="PANTHER" id="PTHR12935">
    <property type="entry name" value="GAMMA-GLUTAMYLCYCLOTRANSFERASE"/>
    <property type="match status" value="1"/>
</dbReference>
<dbReference type="CDD" id="cd06661">
    <property type="entry name" value="GGCT_like"/>
    <property type="match status" value="1"/>
</dbReference>
<sequence length="176" mass="20126">MKYFAYGSNMSLRRLQQRVPSARRLAQATLPGHQMRFHKRGRDGSAKCDAFATEPVNAPLFGALFQLDPQHKPQLDLAEGLGVGYRQKIVQVECQQGHWHRAFTYVALQLDPTLQPYHWYLEHVLIGARESGLPPGYLSSLQQVMSVEDPDPLRSQRERSIYRPSELTRVDATRRA</sequence>
<feature type="binding site" evidence="3">
    <location>
        <position position="120"/>
    </location>
    <ligand>
        <name>substrate</name>
    </ligand>
</feature>
<dbReference type="Gene3D" id="3.10.490.10">
    <property type="entry name" value="Gamma-glutamyl cyclotransferase-like"/>
    <property type="match status" value="1"/>
</dbReference>
<dbReference type="AlphaFoldDB" id="E1SMV5"/>
<gene>
    <name evidence="5" type="ordered locus">Fbal_2422</name>
</gene>
<dbReference type="GeneID" id="67182634"/>
<dbReference type="eggNOG" id="COG2105">
    <property type="taxonomic scope" value="Bacteria"/>
</dbReference>
<dbReference type="STRING" id="550540.Fbal_2422"/>
<dbReference type="RefSeq" id="WP_013345930.1">
    <property type="nucleotide sequence ID" value="NC_014541.1"/>
</dbReference>
<reference evidence="5 6" key="1">
    <citation type="journal article" date="2010" name="Stand. Genomic Sci.">
        <title>Complete genome sequence of Ferrimonas balearica type strain (PAT).</title>
        <authorList>
            <person name="Nolan M."/>
            <person name="Sikorski J."/>
            <person name="Davenport K."/>
            <person name="Lucas S."/>
            <person name="Glavina Del Rio T."/>
            <person name="Tice H."/>
            <person name="Cheng J."/>
            <person name="Goodwin L."/>
            <person name="Pitluck S."/>
            <person name="Liolios K."/>
            <person name="Ivanova N."/>
            <person name="Mavromatis K."/>
            <person name="Ovchinnikova G."/>
            <person name="Pati A."/>
            <person name="Chen A."/>
            <person name="Palaniappan K."/>
            <person name="Land M."/>
            <person name="Hauser L."/>
            <person name="Chang Y."/>
            <person name="Jeffries C."/>
            <person name="Tapia R."/>
            <person name="Brettin T."/>
            <person name="Detter J."/>
            <person name="Han C."/>
            <person name="Yasawong M."/>
            <person name="Rohde M."/>
            <person name="Tindall B."/>
            <person name="Goker M."/>
            <person name="Woyke T."/>
            <person name="Bristow J."/>
            <person name="Eisen J."/>
            <person name="Markowitz V."/>
            <person name="Hugenholtz P."/>
            <person name="Kyrpides N."/>
            <person name="Klenk H."/>
            <person name="Lapidus A."/>
        </authorList>
    </citation>
    <scope>NUCLEOTIDE SEQUENCE [LARGE SCALE GENOMIC DNA]</scope>
    <source>
        <strain evidence="6">DSM 9799 / CCM 4581 / KCTC 23876 / PAT</strain>
    </source>
</reference>
<feature type="compositionally biased region" description="Basic and acidic residues" evidence="4">
    <location>
        <begin position="151"/>
        <end position="176"/>
    </location>
</feature>
<feature type="binding site" evidence="3">
    <location>
        <begin position="3"/>
        <end position="8"/>
    </location>
    <ligand>
        <name>substrate</name>
    </ligand>
</feature>
<proteinExistence type="predicted"/>
<dbReference type="Pfam" id="PF13772">
    <property type="entry name" value="AIG2_2"/>
    <property type="match status" value="1"/>
</dbReference>
<evidence type="ECO:0000313" key="6">
    <source>
        <dbReference type="Proteomes" id="UP000006683"/>
    </source>
</evidence>
<dbReference type="InterPro" id="IPR017939">
    <property type="entry name" value="G-Glutamylcylcotransferase"/>
</dbReference>
<dbReference type="PANTHER" id="PTHR12935:SF0">
    <property type="entry name" value="GAMMA-GLUTAMYLCYCLOTRANSFERASE"/>
    <property type="match status" value="1"/>
</dbReference>
<keyword evidence="1" id="KW-0456">Lyase</keyword>
<evidence type="ECO:0000256" key="4">
    <source>
        <dbReference type="SAM" id="MobiDB-lite"/>
    </source>
</evidence>
<evidence type="ECO:0000256" key="1">
    <source>
        <dbReference type="ARBA" id="ARBA00023239"/>
    </source>
</evidence>
<dbReference type="InterPro" id="IPR036568">
    <property type="entry name" value="GGCT-like_sf"/>
</dbReference>
<protein>
    <submittedName>
        <fullName evidence="5">AIG2 family protein</fullName>
    </submittedName>
</protein>
<evidence type="ECO:0000313" key="5">
    <source>
        <dbReference type="EMBL" id="ADN76624.1"/>
    </source>
</evidence>
<name>E1SMV5_FERBD</name>
<evidence type="ECO:0000256" key="2">
    <source>
        <dbReference type="PIRSR" id="PIRSR617939-1"/>
    </source>
</evidence>
<dbReference type="Proteomes" id="UP000006683">
    <property type="component" value="Chromosome"/>
</dbReference>
<dbReference type="EMBL" id="CP002209">
    <property type="protein sequence ID" value="ADN76624.1"/>
    <property type="molecule type" value="Genomic_DNA"/>
</dbReference>
<accession>E1SMV5</accession>
<dbReference type="InterPro" id="IPR013024">
    <property type="entry name" value="GGCT-like"/>
</dbReference>
<dbReference type="KEGG" id="fbl:Fbal_2422"/>
<feature type="active site" description="Proton acceptor" evidence="2">
    <location>
        <position position="79"/>
    </location>
</feature>
<organism evidence="5 6">
    <name type="scientific">Ferrimonas balearica (strain DSM 9799 / CCM 4581 / KCTC 23876 / PAT)</name>
    <dbReference type="NCBI Taxonomy" id="550540"/>
    <lineage>
        <taxon>Bacteria</taxon>
        <taxon>Pseudomonadati</taxon>
        <taxon>Pseudomonadota</taxon>
        <taxon>Gammaproteobacteria</taxon>
        <taxon>Alteromonadales</taxon>
        <taxon>Ferrimonadaceae</taxon>
        <taxon>Ferrimonas</taxon>
    </lineage>
</organism>
<evidence type="ECO:0000256" key="3">
    <source>
        <dbReference type="PIRSR" id="PIRSR617939-2"/>
    </source>
</evidence>
<dbReference type="OrthoDB" id="5401862at2"/>